<dbReference type="AlphaFoldDB" id="A0A1B6I6C0"/>
<gene>
    <name evidence="2" type="ORF">g.46415</name>
</gene>
<dbReference type="EMBL" id="GECU01025232">
    <property type="protein sequence ID" value="JAS82474.1"/>
    <property type="molecule type" value="Transcribed_RNA"/>
</dbReference>
<protein>
    <submittedName>
        <fullName evidence="2">Uncharacterized protein</fullName>
    </submittedName>
</protein>
<feature type="compositionally biased region" description="Polar residues" evidence="1">
    <location>
        <begin position="1"/>
        <end position="20"/>
    </location>
</feature>
<accession>A0A1B6I6C0</accession>
<feature type="region of interest" description="Disordered" evidence="1">
    <location>
        <begin position="1"/>
        <end position="106"/>
    </location>
</feature>
<reference evidence="2" key="1">
    <citation type="submission" date="2015-11" db="EMBL/GenBank/DDBJ databases">
        <title>De novo transcriptome assembly of four potential Pierce s Disease insect vectors from Arizona vineyards.</title>
        <authorList>
            <person name="Tassone E.E."/>
        </authorList>
    </citation>
    <scope>NUCLEOTIDE SEQUENCE</scope>
</reference>
<evidence type="ECO:0000256" key="1">
    <source>
        <dbReference type="SAM" id="MobiDB-lite"/>
    </source>
</evidence>
<name>A0A1B6I6C0_9HEMI</name>
<feature type="non-terminal residue" evidence="2">
    <location>
        <position position="1"/>
    </location>
</feature>
<organism evidence="2">
    <name type="scientific">Homalodisca liturata</name>
    <dbReference type="NCBI Taxonomy" id="320908"/>
    <lineage>
        <taxon>Eukaryota</taxon>
        <taxon>Metazoa</taxon>
        <taxon>Ecdysozoa</taxon>
        <taxon>Arthropoda</taxon>
        <taxon>Hexapoda</taxon>
        <taxon>Insecta</taxon>
        <taxon>Pterygota</taxon>
        <taxon>Neoptera</taxon>
        <taxon>Paraneoptera</taxon>
        <taxon>Hemiptera</taxon>
        <taxon>Auchenorrhyncha</taxon>
        <taxon>Membracoidea</taxon>
        <taxon>Cicadellidae</taxon>
        <taxon>Cicadellinae</taxon>
        <taxon>Proconiini</taxon>
        <taxon>Homalodisca</taxon>
    </lineage>
</organism>
<proteinExistence type="predicted"/>
<sequence>DEGSLSTPAPELHNNTNENANAEGFLTHDKEYPPLPDKESDFIVKTYKKNRKNKENNKNKLNITVPSAGKSRQGQGANLQTRNSESIPNKSLNRSQQQVKRPNLTSTSRQIVVGTCETTNVLSDDKKAWFYLGRVKKGTEVDAVKDFITNQFPGSNPIVEKLDCKGANDSFKIAVDFDLKDDFMNGSVWPKNVQLKRFLFKRIRPEVRA</sequence>
<feature type="compositionally biased region" description="Polar residues" evidence="1">
    <location>
        <begin position="70"/>
        <end position="106"/>
    </location>
</feature>
<evidence type="ECO:0000313" key="2">
    <source>
        <dbReference type="EMBL" id="JAS82474.1"/>
    </source>
</evidence>
<feature type="compositionally biased region" description="Basic and acidic residues" evidence="1">
    <location>
        <begin position="26"/>
        <end position="42"/>
    </location>
</feature>